<sequence>MTLRRFSPAIQSLGLQLAVTLLLTVLLLVLSLPSAAISMALGGGIAALGNAVMVFAVFGAYRASAARNLAGRMMLAQVFRLLLIAAAFAAVFAGYENPDLLALFGGFLAVHLLPVWWVHRASAQAMKR</sequence>
<evidence type="ECO:0000256" key="6">
    <source>
        <dbReference type="SAM" id="Phobius"/>
    </source>
</evidence>
<dbReference type="Proteomes" id="UP000189177">
    <property type="component" value="Unassembled WGS sequence"/>
</dbReference>
<evidence type="ECO:0000256" key="4">
    <source>
        <dbReference type="ARBA" id="ARBA00022989"/>
    </source>
</evidence>
<keyword evidence="5 6" id="KW-0472">Membrane</keyword>
<keyword evidence="3 6" id="KW-0812">Transmembrane</keyword>
<name>A0A1V2ZXK6_9GAMM</name>
<dbReference type="EMBL" id="MUZR01000035">
    <property type="protein sequence ID" value="OOC09847.1"/>
    <property type="molecule type" value="Genomic_DNA"/>
</dbReference>
<comment type="subcellular location">
    <subcellularLocation>
        <location evidence="1">Cell membrane</location>
        <topology evidence="1">Multi-pass membrane protein</topology>
    </subcellularLocation>
</comment>
<evidence type="ECO:0000256" key="1">
    <source>
        <dbReference type="ARBA" id="ARBA00004651"/>
    </source>
</evidence>
<evidence type="ECO:0000313" key="8">
    <source>
        <dbReference type="Proteomes" id="UP000189177"/>
    </source>
</evidence>
<gene>
    <name evidence="7" type="ORF">B1A74_09410</name>
</gene>
<feature type="transmembrane region" description="Helical" evidence="6">
    <location>
        <begin position="100"/>
        <end position="118"/>
    </location>
</feature>
<keyword evidence="2" id="KW-1003">Cell membrane</keyword>
<dbReference type="GO" id="GO:0005886">
    <property type="term" value="C:plasma membrane"/>
    <property type="evidence" value="ECO:0007669"/>
    <property type="project" value="UniProtKB-SubCell"/>
</dbReference>
<evidence type="ECO:0000313" key="7">
    <source>
        <dbReference type="EMBL" id="OOC09847.1"/>
    </source>
</evidence>
<dbReference type="Pfam" id="PF03899">
    <property type="entry name" value="ATP-synt_I"/>
    <property type="match status" value="1"/>
</dbReference>
<evidence type="ECO:0000256" key="3">
    <source>
        <dbReference type="ARBA" id="ARBA00022692"/>
    </source>
</evidence>
<evidence type="ECO:0000256" key="5">
    <source>
        <dbReference type="ARBA" id="ARBA00023136"/>
    </source>
</evidence>
<feature type="transmembrane region" description="Helical" evidence="6">
    <location>
        <begin position="36"/>
        <end position="61"/>
    </location>
</feature>
<feature type="transmembrane region" description="Helical" evidence="6">
    <location>
        <begin position="12"/>
        <end position="30"/>
    </location>
</feature>
<dbReference type="AlphaFoldDB" id="A0A1V2ZXK6"/>
<keyword evidence="4 6" id="KW-1133">Transmembrane helix</keyword>
<dbReference type="STRING" id="252474.B1A74_09410"/>
<proteinExistence type="predicted"/>
<comment type="caution">
    <text evidence="7">The sequence shown here is derived from an EMBL/GenBank/DDBJ whole genome shotgun (WGS) entry which is preliminary data.</text>
</comment>
<keyword evidence="8" id="KW-1185">Reference proteome</keyword>
<evidence type="ECO:0000256" key="2">
    <source>
        <dbReference type="ARBA" id="ARBA00022475"/>
    </source>
</evidence>
<protein>
    <recommendedName>
        <fullName evidence="9">ATP synthase subunit I</fullName>
    </recommendedName>
</protein>
<feature type="transmembrane region" description="Helical" evidence="6">
    <location>
        <begin position="73"/>
        <end position="94"/>
    </location>
</feature>
<organism evidence="7 8">
    <name type="scientific">Thioalkalivibrio halophilus</name>
    <dbReference type="NCBI Taxonomy" id="252474"/>
    <lineage>
        <taxon>Bacteria</taxon>
        <taxon>Pseudomonadati</taxon>
        <taxon>Pseudomonadota</taxon>
        <taxon>Gammaproteobacteria</taxon>
        <taxon>Chromatiales</taxon>
        <taxon>Ectothiorhodospiraceae</taxon>
        <taxon>Thioalkalivibrio</taxon>
    </lineage>
</organism>
<reference evidence="7 8" key="1">
    <citation type="submission" date="2017-02" db="EMBL/GenBank/DDBJ databases">
        <title>Genomic diversity within the haloalkaliphilic genus Thioalkalivibrio.</title>
        <authorList>
            <person name="Ahn A.-C."/>
            <person name="Meier-Kolthoff J."/>
            <person name="Overmars L."/>
            <person name="Richter M."/>
            <person name="Woyke T."/>
            <person name="Sorokin D.Y."/>
            <person name="Muyzer G."/>
        </authorList>
    </citation>
    <scope>NUCLEOTIDE SEQUENCE [LARGE SCALE GENOMIC DNA]</scope>
    <source>
        <strain evidence="7 8">HL17</strain>
    </source>
</reference>
<accession>A0A1V2ZXK6</accession>
<evidence type="ECO:0008006" key="9">
    <source>
        <dbReference type="Google" id="ProtNLM"/>
    </source>
</evidence>
<dbReference type="InterPro" id="IPR005598">
    <property type="entry name" value="ATP_synth_I"/>
</dbReference>